<evidence type="ECO:0000256" key="7">
    <source>
        <dbReference type="ARBA" id="ARBA00023157"/>
    </source>
</evidence>
<dbReference type="STRING" id="5514.A0A395RUJ3"/>
<gene>
    <name evidence="9" type="ORF">FSPOR_8343</name>
</gene>
<evidence type="ECO:0000313" key="9">
    <source>
        <dbReference type="EMBL" id="RGP63737.1"/>
    </source>
</evidence>
<dbReference type="Pfam" id="PF07519">
    <property type="entry name" value="Tannase"/>
    <property type="match status" value="1"/>
</dbReference>
<proteinExistence type="inferred from homology"/>
<evidence type="ECO:0000256" key="8">
    <source>
        <dbReference type="RuleBase" id="RU361238"/>
    </source>
</evidence>
<accession>A0A395RUJ3</accession>
<dbReference type="AlphaFoldDB" id="A0A395RUJ3"/>
<dbReference type="InterPro" id="IPR029058">
    <property type="entry name" value="AB_hydrolase_fold"/>
</dbReference>
<reference evidence="9 10" key="1">
    <citation type="journal article" date="2018" name="PLoS Pathog.">
        <title>Evolution of structural diversity of trichothecenes, a family of toxins produced by plant pathogenic and entomopathogenic fungi.</title>
        <authorList>
            <person name="Proctor R.H."/>
            <person name="McCormick S.P."/>
            <person name="Kim H.S."/>
            <person name="Cardoza R.E."/>
            <person name="Stanley A.M."/>
            <person name="Lindo L."/>
            <person name="Kelly A."/>
            <person name="Brown D.W."/>
            <person name="Lee T."/>
            <person name="Vaughan M.M."/>
            <person name="Alexander N.J."/>
            <person name="Busman M."/>
            <person name="Gutierrez S."/>
        </authorList>
    </citation>
    <scope>NUCLEOTIDE SEQUENCE [LARGE SCALE GENOMIC DNA]</scope>
    <source>
        <strain evidence="9 10">NRRL 3299</strain>
    </source>
</reference>
<evidence type="ECO:0000256" key="6">
    <source>
        <dbReference type="ARBA" id="ARBA00022837"/>
    </source>
</evidence>
<evidence type="ECO:0000256" key="4">
    <source>
        <dbReference type="ARBA" id="ARBA00022729"/>
    </source>
</evidence>
<dbReference type="EMBL" id="PXOF01000125">
    <property type="protein sequence ID" value="RGP63737.1"/>
    <property type="molecule type" value="Genomic_DNA"/>
</dbReference>
<name>A0A395RUJ3_FUSSP</name>
<keyword evidence="5 8" id="KW-0378">Hydrolase</keyword>
<keyword evidence="6" id="KW-0106">Calcium</keyword>
<protein>
    <recommendedName>
        <fullName evidence="8">Carboxylic ester hydrolase</fullName>
        <ecNumber evidence="8">3.1.1.-</ecNumber>
    </recommendedName>
</protein>
<keyword evidence="2" id="KW-0719">Serine esterase</keyword>
<dbReference type="PANTHER" id="PTHR33938:SF8">
    <property type="entry name" value="CARBOXYLIC ESTER HYDROLASE"/>
    <property type="match status" value="1"/>
</dbReference>
<dbReference type="PANTHER" id="PTHR33938">
    <property type="entry name" value="FERULOYL ESTERASE B-RELATED"/>
    <property type="match status" value="1"/>
</dbReference>
<dbReference type="InterPro" id="IPR011118">
    <property type="entry name" value="Tannase/feruloyl_esterase"/>
</dbReference>
<comment type="similarity">
    <text evidence="1 8">Belongs to the tannase family.</text>
</comment>
<dbReference type="SUPFAM" id="SSF53474">
    <property type="entry name" value="alpha/beta-Hydrolases"/>
    <property type="match status" value="1"/>
</dbReference>
<keyword evidence="4" id="KW-0732">Signal</keyword>
<dbReference type="GO" id="GO:0046872">
    <property type="term" value="F:metal ion binding"/>
    <property type="evidence" value="ECO:0007669"/>
    <property type="project" value="UniProtKB-KW"/>
</dbReference>
<keyword evidence="10" id="KW-1185">Reference proteome</keyword>
<organism evidence="9 10">
    <name type="scientific">Fusarium sporotrichioides</name>
    <dbReference type="NCBI Taxonomy" id="5514"/>
    <lineage>
        <taxon>Eukaryota</taxon>
        <taxon>Fungi</taxon>
        <taxon>Dikarya</taxon>
        <taxon>Ascomycota</taxon>
        <taxon>Pezizomycotina</taxon>
        <taxon>Sordariomycetes</taxon>
        <taxon>Hypocreomycetidae</taxon>
        <taxon>Hypocreales</taxon>
        <taxon>Nectriaceae</taxon>
        <taxon>Fusarium</taxon>
    </lineage>
</organism>
<dbReference type="Proteomes" id="UP000266152">
    <property type="component" value="Unassembled WGS sequence"/>
</dbReference>
<keyword evidence="3" id="KW-0479">Metal-binding</keyword>
<dbReference type="GO" id="GO:0030600">
    <property type="term" value="F:feruloyl esterase activity"/>
    <property type="evidence" value="ECO:0007669"/>
    <property type="project" value="UniProtKB-ARBA"/>
</dbReference>
<comment type="caution">
    <text evidence="9">The sequence shown here is derived from an EMBL/GenBank/DDBJ whole genome shotgun (WGS) entry which is preliminary data.</text>
</comment>
<keyword evidence="7" id="KW-1015">Disulfide bond</keyword>
<sequence length="532" mass="57098">MKTQATGTSAGVKHSCDTSNFEFPIIDGTYPTNITAVPTYNYTAHSLSPGSINMSVYTIDFCNVSVTYSHHGASDSVNVQVWLPLPSKWNGRMQAVGGGGYSASFGSLYMTQAVGNGYIALDTNAGHVRGTDSATTPESWALHYPGKVNIQLVNNWGSTSLHEMAVIAKTVSKNYYGKKPRYSYFTGCSGGGRQAMMIAQKYANDFDGLMAAAPAINIENFIPAGYWATQTMIDLEVVPEPCEFEALTQAAIDACDALDGVEDGIISSPALCAFNPQTIVGQTFSCNGTVRHFTKAAASIVQAAWTGPGSGNDRVGWFGLNKDAFLTSTYITTQCSGNGTCVLLSSNLLSSWIQYFSANDPTWNATAMSADEFLSYLDQSEQNYSNSLAADNPDLSAFRKAGGKMITWHGLADEAIPPNGTIAYMEQVLNVNPQSENFIRFYEAPGVGHCYGGTGAPPTNAFSQLVAWVENGTVPTTLEAADAQGRQRELCTFPLRQTYLGGDLRDAASFGCRLTAEKGTPAHELPFYRGYL</sequence>
<dbReference type="EC" id="3.1.1.-" evidence="8"/>
<dbReference type="Gene3D" id="3.40.50.1820">
    <property type="entry name" value="alpha/beta hydrolase"/>
    <property type="match status" value="1"/>
</dbReference>
<evidence type="ECO:0000256" key="2">
    <source>
        <dbReference type="ARBA" id="ARBA00022487"/>
    </source>
</evidence>
<evidence type="ECO:0000256" key="5">
    <source>
        <dbReference type="ARBA" id="ARBA00022801"/>
    </source>
</evidence>
<evidence type="ECO:0000313" key="10">
    <source>
        <dbReference type="Proteomes" id="UP000266152"/>
    </source>
</evidence>
<evidence type="ECO:0000256" key="1">
    <source>
        <dbReference type="ARBA" id="ARBA00006249"/>
    </source>
</evidence>
<evidence type="ECO:0000256" key="3">
    <source>
        <dbReference type="ARBA" id="ARBA00022723"/>
    </source>
</evidence>